<dbReference type="InterPro" id="IPR000276">
    <property type="entry name" value="GPCR_Rhodpsn"/>
</dbReference>
<feature type="transmembrane region" description="Helical" evidence="9">
    <location>
        <begin position="283"/>
        <end position="302"/>
    </location>
</feature>
<comment type="subcellular location">
    <subcellularLocation>
        <location evidence="1">Membrane</location>
        <topology evidence="1">Multi-pass membrane protein</topology>
    </subcellularLocation>
</comment>
<keyword evidence="7 8" id="KW-0807">Transducer</keyword>
<dbReference type="Pfam" id="PF00001">
    <property type="entry name" value="7tm_1"/>
    <property type="match status" value="1"/>
</dbReference>
<organism evidence="11 12">
    <name type="scientific">Porites lobata</name>
    <dbReference type="NCBI Taxonomy" id="104759"/>
    <lineage>
        <taxon>Eukaryota</taxon>
        <taxon>Metazoa</taxon>
        <taxon>Cnidaria</taxon>
        <taxon>Anthozoa</taxon>
        <taxon>Hexacorallia</taxon>
        <taxon>Scleractinia</taxon>
        <taxon>Fungiina</taxon>
        <taxon>Poritidae</taxon>
        <taxon>Porites</taxon>
    </lineage>
</organism>
<comment type="caution">
    <text evidence="11">The sequence shown here is derived from an EMBL/GenBank/DDBJ whole genome shotgun (WGS) entry which is preliminary data.</text>
</comment>
<evidence type="ECO:0000256" key="3">
    <source>
        <dbReference type="ARBA" id="ARBA00022989"/>
    </source>
</evidence>
<dbReference type="CDD" id="cd00637">
    <property type="entry name" value="7tm_classA_rhodopsin-like"/>
    <property type="match status" value="1"/>
</dbReference>
<sequence>MNTSEDRMVQLTLSLQMRERWLVVVECTAYFSVVLTAFMGNILFALTFYKIRTLRTPQNYYLVSLAVTDILNAAACSIALVALAEETWPYGYFICQLQGVIMSICGSVSTLTLGMIAINRYTKICRSRSLYQKIFSKRNVLTFIGISWIATSTLVVSAFFARRTVYFYHPGKCWCFYKLDMDESLGLYIYITICYSMVVSFSFSAIVFSYYKVFRKIHAHYVQVGNSFLRDENSRALAEELKITFMLLVTVLAFFICWTPSIITDLYEVFGGYHTLPRQVYMLNVFTFVGSSAVNPVIYGLMKKEFKEAYKTVLKCL</sequence>
<evidence type="ECO:0000313" key="12">
    <source>
        <dbReference type="Proteomes" id="UP001159405"/>
    </source>
</evidence>
<comment type="similarity">
    <text evidence="8">Belongs to the G-protein coupled receptor 1 family.</text>
</comment>
<evidence type="ECO:0000313" key="11">
    <source>
        <dbReference type="EMBL" id="CAH3171936.1"/>
    </source>
</evidence>
<evidence type="ECO:0000256" key="2">
    <source>
        <dbReference type="ARBA" id="ARBA00022692"/>
    </source>
</evidence>
<feature type="transmembrane region" description="Helical" evidence="9">
    <location>
        <begin position="90"/>
        <end position="118"/>
    </location>
</feature>
<dbReference type="SUPFAM" id="SSF81321">
    <property type="entry name" value="Family A G protein-coupled receptor-like"/>
    <property type="match status" value="1"/>
</dbReference>
<evidence type="ECO:0000256" key="4">
    <source>
        <dbReference type="ARBA" id="ARBA00023040"/>
    </source>
</evidence>
<keyword evidence="2 8" id="KW-0812">Transmembrane</keyword>
<evidence type="ECO:0000256" key="1">
    <source>
        <dbReference type="ARBA" id="ARBA00004141"/>
    </source>
</evidence>
<proteinExistence type="inferred from homology"/>
<dbReference type="Proteomes" id="UP001159405">
    <property type="component" value="Unassembled WGS sequence"/>
</dbReference>
<dbReference type="InterPro" id="IPR017452">
    <property type="entry name" value="GPCR_Rhodpsn_7TM"/>
</dbReference>
<evidence type="ECO:0000256" key="7">
    <source>
        <dbReference type="ARBA" id="ARBA00023224"/>
    </source>
</evidence>
<dbReference type="EMBL" id="CALNXK010000168">
    <property type="protein sequence ID" value="CAH3171936.1"/>
    <property type="molecule type" value="Genomic_DNA"/>
</dbReference>
<feature type="transmembrane region" description="Helical" evidence="9">
    <location>
        <begin position="20"/>
        <end position="48"/>
    </location>
</feature>
<dbReference type="Gene3D" id="1.20.1070.10">
    <property type="entry name" value="Rhodopsin 7-helix transmembrane proteins"/>
    <property type="match status" value="1"/>
</dbReference>
<reference evidence="11 12" key="1">
    <citation type="submission" date="2022-05" db="EMBL/GenBank/DDBJ databases">
        <authorList>
            <consortium name="Genoscope - CEA"/>
            <person name="William W."/>
        </authorList>
    </citation>
    <scope>NUCLEOTIDE SEQUENCE [LARGE SCALE GENOMIC DNA]</scope>
</reference>
<dbReference type="PRINTS" id="PR00237">
    <property type="entry name" value="GPCRRHODOPSN"/>
</dbReference>
<dbReference type="PROSITE" id="PS50262">
    <property type="entry name" value="G_PROTEIN_RECEP_F1_2"/>
    <property type="match status" value="1"/>
</dbReference>
<keyword evidence="4 8" id="KW-0297">G-protein coupled receptor</keyword>
<keyword evidence="3 9" id="KW-1133">Transmembrane helix</keyword>
<protein>
    <recommendedName>
        <fullName evidence="10">G-protein coupled receptors family 1 profile domain-containing protein</fullName>
    </recommendedName>
</protein>
<name>A0ABN8QZ90_9CNID</name>
<gene>
    <name evidence="11" type="ORF">PLOB_00012258</name>
</gene>
<accession>A0ABN8QZ90</accession>
<evidence type="ECO:0000256" key="5">
    <source>
        <dbReference type="ARBA" id="ARBA00023136"/>
    </source>
</evidence>
<evidence type="ECO:0000256" key="6">
    <source>
        <dbReference type="ARBA" id="ARBA00023170"/>
    </source>
</evidence>
<keyword evidence="6 8" id="KW-0675">Receptor</keyword>
<keyword evidence="12" id="KW-1185">Reference proteome</keyword>
<dbReference type="PANTHER" id="PTHR24240">
    <property type="entry name" value="OPSIN"/>
    <property type="match status" value="1"/>
</dbReference>
<keyword evidence="5 9" id="KW-0472">Membrane</keyword>
<dbReference type="InterPro" id="IPR050125">
    <property type="entry name" value="GPCR_opsins"/>
</dbReference>
<feature type="transmembrane region" description="Helical" evidence="9">
    <location>
        <begin position="187"/>
        <end position="211"/>
    </location>
</feature>
<evidence type="ECO:0000256" key="8">
    <source>
        <dbReference type="RuleBase" id="RU000688"/>
    </source>
</evidence>
<feature type="transmembrane region" description="Helical" evidence="9">
    <location>
        <begin position="243"/>
        <end position="263"/>
    </location>
</feature>
<evidence type="ECO:0000259" key="10">
    <source>
        <dbReference type="PROSITE" id="PS50262"/>
    </source>
</evidence>
<evidence type="ECO:0000256" key="9">
    <source>
        <dbReference type="SAM" id="Phobius"/>
    </source>
</evidence>
<feature type="transmembrane region" description="Helical" evidence="9">
    <location>
        <begin position="60"/>
        <end position="84"/>
    </location>
</feature>
<feature type="domain" description="G-protein coupled receptors family 1 profile" evidence="10">
    <location>
        <begin position="40"/>
        <end position="299"/>
    </location>
</feature>
<dbReference type="PROSITE" id="PS00237">
    <property type="entry name" value="G_PROTEIN_RECEP_F1_1"/>
    <property type="match status" value="1"/>
</dbReference>
<feature type="transmembrane region" description="Helical" evidence="9">
    <location>
        <begin position="139"/>
        <end position="161"/>
    </location>
</feature>